<evidence type="ECO:0000259" key="9">
    <source>
        <dbReference type="Pfam" id="PF20473"/>
    </source>
</evidence>
<protein>
    <recommendedName>
        <fullName evidence="1">site-specific DNA-methyltransferase (adenine-specific)</fullName>
        <ecNumber evidence="1">2.1.1.72</ecNumber>
    </recommendedName>
</protein>
<organism evidence="10">
    <name type="scientific">Chlorobium chlorochromatii (strain CaD3)</name>
    <dbReference type="NCBI Taxonomy" id="340177"/>
    <lineage>
        <taxon>Bacteria</taxon>
        <taxon>Pseudomonadati</taxon>
        <taxon>Chlorobiota</taxon>
        <taxon>Chlorobiia</taxon>
        <taxon>Chlorobiales</taxon>
        <taxon>Chlorobiaceae</taxon>
        <taxon>Chlorobium/Pelodictyon group</taxon>
        <taxon>Chlorobium</taxon>
    </lineage>
</organism>
<dbReference type="InterPro" id="IPR029063">
    <property type="entry name" value="SAM-dependent_MTases_sf"/>
</dbReference>
<dbReference type="EC" id="2.1.1.72" evidence="1"/>
<dbReference type="Pfam" id="PF20464">
    <property type="entry name" value="MmeI_N"/>
    <property type="match status" value="1"/>
</dbReference>
<dbReference type="AlphaFoldDB" id="Q3AR06"/>
<dbReference type="Pfam" id="PF20467">
    <property type="entry name" value="MmeI_C"/>
    <property type="match status" value="1"/>
</dbReference>
<keyword evidence="2 10" id="KW-0489">Methyltransferase</keyword>
<dbReference type="REBASE" id="24815">
    <property type="entry name" value="CchIII"/>
</dbReference>
<dbReference type="InterPro" id="IPR046818">
    <property type="entry name" value="MmeI_C"/>
</dbReference>
<evidence type="ECO:0000256" key="1">
    <source>
        <dbReference type="ARBA" id="ARBA00011900"/>
    </source>
</evidence>
<dbReference type="Pfam" id="PF20465">
    <property type="entry name" value="MmeI_hel"/>
    <property type="match status" value="1"/>
</dbReference>
<dbReference type="PANTHER" id="PTHR33841:SF1">
    <property type="entry name" value="DNA METHYLTRANSFERASE A"/>
    <property type="match status" value="1"/>
</dbReference>
<dbReference type="Pfam" id="PF20466">
    <property type="entry name" value="MmeI_TRD"/>
    <property type="match status" value="1"/>
</dbReference>
<evidence type="ECO:0000259" key="6">
    <source>
        <dbReference type="Pfam" id="PF20465"/>
    </source>
</evidence>
<dbReference type="InterPro" id="IPR050953">
    <property type="entry name" value="N4_N6_ade-DNA_methylase"/>
</dbReference>
<dbReference type="STRING" id="340177.Cag_1309"/>
<feature type="domain" description="MmeI-like target recognition" evidence="7">
    <location>
        <begin position="633"/>
        <end position="833"/>
    </location>
</feature>
<dbReference type="REBASE" id="11477">
    <property type="entry name" value="CchORF1309P"/>
</dbReference>
<feature type="domain" description="MmeI-like DNA-methyltransferase" evidence="9">
    <location>
        <begin position="334"/>
        <end position="609"/>
    </location>
</feature>
<dbReference type="GO" id="GO:0032259">
    <property type="term" value="P:methylation"/>
    <property type="evidence" value="ECO:0007669"/>
    <property type="project" value="UniProtKB-KW"/>
</dbReference>
<gene>
    <name evidence="10" type="ordered locus">Cag_1309</name>
</gene>
<dbReference type="InterPro" id="IPR046817">
    <property type="entry name" value="MmeI_N"/>
</dbReference>
<dbReference type="OrthoDB" id="593376at2"/>
<dbReference type="InterPro" id="IPR046820">
    <property type="entry name" value="MmeI_TRD"/>
</dbReference>
<feature type="domain" description="MmeI-like C-terminal" evidence="8">
    <location>
        <begin position="837"/>
        <end position="917"/>
    </location>
</feature>
<dbReference type="EMBL" id="CP000108">
    <property type="protein sequence ID" value="ABB28569.1"/>
    <property type="molecule type" value="Genomic_DNA"/>
</dbReference>
<feature type="domain" description="MmeI-like N-terminal" evidence="5">
    <location>
        <begin position="11"/>
        <end position="173"/>
    </location>
</feature>
<dbReference type="GO" id="GO:0009007">
    <property type="term" value="F:site-specific DNA-methyltransferase (adenine-specific) activity"/>
    <property type="evidence" value="ECO:0007669"/>
    <property type="project" value="UniProtKB-EC"/>
</dbReference>
<dbReference type="eggNOG" id="COG1002">
    <property type="taxonomic scope" value="Bacteria"/>
</dbReference>
<evidence type="ECO:0000256" key="4">
    <source>
        <dbReference type="ARBA" id="ARBA00047942"/>
    </source>
</evidence>
<evidence type="ECO:0000256" key="3">
    <source>
        <dbReference type="ARBA" id="ARBA00022679"/>
    </source>
</evidence>
<dbReference type="InterPro" id="IPR046816">
    <property type="entry name" value="MmeI_Mtase"/>
</dbReference>
<evidence type="ECO:0000313" key="10">
    <source>
        <dbReference type="EMBL" id="ABB28569.1"/>
    </source>
</evidence>
<dbReference type="Gene3D" id="3.40.50.150">
    <property type="entry name" value="Vaccinia Virus protein VP39"/>
    <property type="match status" value="1"/>
</dbReference>
<feature type="domain" description="MmeI-like helicase spacer" evidence="6">
    <location>
        <begin position="179"/>
        <end position="258"/>
    </location>
</feature>
<dbReference type="Pfam" id="PF20473">
    <property type="entry name" value="MmeI_Mtase"/>
    <property type="match status" value="1"/>
</dbReference>
<dbReference type="KEGG" id="cch:Cag_1309"/>
<dbReference type="HOGENOM" id="CLU_005831_3_0_10"/>
<proteinExistence type="predicted"/>
<comment type="catalytic activity">
    <reaction evidence="4">
        <text>a 2'-deoxyadenosine in DNA + S-adenosyl-L-methionine = an N(6)-methyl-2'-deoxyadenosine in DNA + S-adenosyl-L-homocysteine + H(+)</text>
        <dbReference type="Rhea" id="RHEA:15197"/>
        <dbReference type="Rhea" id="RHEA-COMP:12418"/>
        <dbReference type="Rhea" id="RHEA-COMP:12419"/>
        <dbReference type="ChEBI" id="CHEBI:15378"/>
        <dbReference type="ChEBI" id="CHEBI:57856"/>
        <dbReference type="ChEBI" id="CHEBI:59789"/>
        <dbReference type="ChEBI" id="CHEBI:90615"/>
        <dbReference type="ChEBI" id="CHEBI:90616"/>
        <dbReference type="EC" id="2.1.1.72"/>
    </reaction>
</comment>
<accession>Q3AR06</accession>
<dbReference type="SUPFAM" id="SSF53335">
    <property type="entry name" value="S-adenosyl-L-methionine-dependent methyltransferases"/>
    <property type="match status" value="1"/>
</dbReference>
<dbReference type="PANTHER" id="PTHR33841">
    <property type="entry name" value="DNA METHYLTRANSFERASE YEEA-RELATED"/>
    <property type="match status" value="1"/>
</dbReference>
<sequence>MPITKKEIRDNALRFALEWRDASRERAEAQTFWNEFFQIFGVSRRRVASFEEPVKKLGEKRGSIDLFWKGTLVVEHKSRGGNLDKAYNQALDYFPGLKEEELPKYVLVSDFDRFCLYDLNENTQCSFLLNELPEHIDLFGFISGHQIKVYKDEDPVNIQVAEKMGELHDALLDSGYDGHDLEVFLVRLVYCLFADDTGIFNAKGDFEDYLRNKTKENGSDTGSILANMFQVLDTPYEKRQKTLDEDLVNFPYVNGDLFREPLRIAHFNGAMRELLLECCLFDWSKVSPAIFGSLFQSVMDRKRRRNLGAHYTSEKNILKVICGLFLDDLRREFEAIKNDARKVTAFHNKIAAMRFFDPACGCGNFLVITYREIRQLEIEVLQQYFMLTSKMYKAGVTQLETDIETISKIDVNQFYGIEIEEFPARIAQVALWLTDHQMNMRLSQAFGQTYVRLPLQHAPNIICDNALRKDWETVIPSKEHLYILGNPPFIGKQNRNAGQMADMDVICQPLKAKGLPNYGVLDYVALWYIKAALFIENSNVKVTFVSTNSITQGEQVAALWEFLLRKGVKIFFAHRTFKWTNEARGNAQVFCVIIGFTWNNTTQKKRLFDYETPQSESHEIEAKNINPYLIDAIDIVVSSRNKPLCNVPEMLYGSKPVDDGNLFFDDDEKVELLKKEPKAEQFIRRVISAHEFINGKNRWCLWLKDIAPNEWRNLPELVKLVEAVRGFRLKSKKAATVKLAEVPYLFGEIRQPETNYIVIPLHSSEHRKFIPTGYFSKDNILHNSCSAVPNATLYHFGILTSTMHMVWMRTVCGRIKSDYRYSNNLVYNNFLFPHDISNKQKAKVEEKAQAVLNARELFPNSTLADLYDPLTMPKALLTAHRELDAAVDACYRKTPFQNELERLEFLFQLYSSYTQPLVPAMDAKPKRKRMGKG</sequence>
<evidence type="ECO:0000256" key="2">
    <source>
        <dbReference type="ARBA" id="ARBA00022603"/>
    </source>
</evidence>
<reference evidence="10" key="1">
    <citation type="submission" date="2005-08" db="EMBL/GenBank/DDBJ databases">
        <title>Complete sequence of Chlorobium chlorochromatii CaD3.</title>
        <authorList>
            <person name="Copeland A."/>
            <person name="Lucas S."/>
            <person name="Lapidus A."/>
            <person name="Barry K."/>
            <person name="Detter J.C."/>
            <person name="Glavina T."/>
            <person name="Hammon N."/>
            <person name="Israni S."/>
            <person name="Pitluck S."/>
            <person name="Bryant D."/>
            <person name="Schmutz J."/>
            <person name="Larimer F."/>
            <person name="Land M."/>
            <person name="Kyrpides N."/>
            <person name="Ivanova N."/>
            <person name="Richardson P."/>
        </authorList>
    </citation>
    <scope>NUCLEOTIDE SEQUENCE [LARGE SCALE GENOMIC DNA]</scope>
    <source>
        <strain evidence="10">CaD3</strain>
    </source>
</reference>
<name>Q3AR06_CHLCH</name>
<dbReference type="InterPro" id="IPR046819">
    <property type="entry name" value="MmeI_hel"/>
</dbReference>
<evidence type="ECO:0000259" key="5">
    <source>
        <dbReference type="Pfam" id="PF20464"/>
    </source>
</evidence>
<evidence type="ECO:0000259" key="7">
    <source>
        <dbReference type="Pfam" id="PF20466"/>
    </source>
</evidence>
<evidence type="ECO:0000259" key="8">
    <source>
        <dbReference type="Pfam" id="PF20467"/>
    </source>
</evidence>
<keyword evidence="3" id="KW-0808">Transferase</keyword>